<dbReference type="CDD" id="cd00430">
    <property type="entry name" value="PLPDE_III_AR"/>
    <property type="match status" value="1"/>
</dbReference>
<comment type="catalytic activity">
    <reaction evidence="4">
        <text>L-alanine = D-alanine</text>
        <dbReference type="Rhea" id="RHEA:20249"/>
        <dbReference type="ChEBI" id="CHEBI:57416"/>
        <dbReference type="ChEBI" id="CHEBI:57972"/>
        <dbReference type="EC" id="5.1.1.1"/>
    </reaction>
</comment>
<dbReference type="SUPFAM" id="SSF51419">
    <property type="entry name" value="PLP-binding barrel"/>
    <property type="match status" value="1"/>
</dbReference>
<dbReference type="Gene3D" id="2.40.37.10">
    <property type="entry name" value="Lyase, Ornithine Decarboxylase, Chain A, domain 1"/>
    <property type="match status" value="1"/>
</dbReference>
<accession>A0A927CKG3</accession>
<dbReference type="GO" id="GO:0009252">
    <property type="term" value="P:peptidoglycan biosynthetic process"/>
    <property type="evidence" value="ECO:0007669"/>
    <property type="project" value="TreeGrafter"/>
</dbReference>
<feature type="active site" description="Proton acceptor; specific for D-alanine" evidence="4">
    <location>
        <position position="36"/>
    </location>
</feature>
<dbReference type="RefSeq" id="WP_190862093.1">
    <property type="nucleotide sequence ID" value="NZ_JACXIY010000016.1"/>
</dbReference>
<keyword evidence="9" id="KW-1185">Reference proteome</keyword>
<proteinExistence type="inferred from homology"/>
<dbReference type="SMART" id="SM01005">
    <property type="entry name" value="Ala_racemase_C"/>
    <property type="match status" value="1"/>
</dbReference>
<dbReference type="SUPFAM" id="SSF50621">
    <property type="entry name" value="Alanine racemase C-terminal domain-like"/>
    <property type="match status" value="1"/>
</dbReference>
<dbReference type="GO" id="GO:0030632">
    <property type="term" value="P:D-alanine biosynthetic process"/>
    <property type="evidence" value="ECO:0007669"/>
    <property type="project" value="UniProtKB-UniRule"/>
</dbReference>
<comment type="function">
    <text evidence="4">Catalyzes the interconversion of L-alanine and D-alanine. May also act on other amino acids.</text>
</comment>
<dbReference type="InterPro" id="IPR020622">
    <property type="entry name" value="Ala_racemase_pyridoxalP-BS"/>
</dbReference>
<evidence type="ECO:0000313" key="8">
    <source>
        <dbReference type="EMBL" id="MBD2869728.1"/>
    </source>
</evidence>
<dbReference type="EMBL" id="JACXIY010000016">
    <property type="protein sequence ID" value="MBD2869728.1"/>
    <property type="molecule type" value="Genomic_DNA"/>
</dbReference>
<dbReference type="PROSITE" id="PS00395">
    <property type="entry name" value="ALANINE_RACEMASE"/>
    <property type="match status" value="1"/>
</dbReference>
<sequence length="368" mass="40933">MFRVTRAEVRLGKIRDNMKQIRCLFPDTVKLMAVVKADGYGHGDAEAARMAEQGGADALAVAYLNEALRLRAQGITLPILILTPIEPQEVPLAEEHELMLTVTSGEWFREMRRYRNASAADKLKVHVKADTGLGRIGLRSKEEWDELAPWLHADDIVVDGFFTHFATASNEDTTFLTRQRDRFAEMIEWVEHSGVAVNHYHCAGSAAALRFPELAMDMVRIGAAMFGFYPERLVPSVKLEPALSLRSRLMQVKQLRKGEYIGYDNSYRADGDEWIGTVPIGYADGWSQGLQGTQMLVNGKRATVVGKICMDQLMLRLPGPCEEGAEVTIIGSQGDERITCAELARHIGTVPQEISASIAPRVSKVYKE</sequence>
<comment type="caution">
    <text evidence="8">The sequence shown here is derived from an EMBL/GenBank/DDBJ whole genome shotgun (WGS) entry which is preliminary data.</text>
</comment>
<feature type="binding site" evidence="4 6">
    <location>
        <position position="135"/>
    </location>
    <ligand>
        <name>substrate</name>
    </ligand>
</feature>
<dbReference type="AlphaFoldDB" id="A0A927CKG3"/>
<dbReference type="InterPro" id="IPR029066">
    <property type="entry name" value="PLP-binding_barrel"/>
</dbReference>
<evidence type="ECO:0000256" key="6">
    <source>
        <dbReference type="PIRSR" id="PIRSR600821-52"/>
    </source>
</evidence>
<reference evidence="8" key="1">
    <citation type="submission" date="2020-09" db="EMBL/GenBank/DDBJ databases">
        <title>A novel bacterium of genus Paenibacillus, isolated from South China Sea.</title>
        <authorList>
            <person name="Huang H."/>
            <person name="Mo K."/>
            <person name="Hu Y."/>
        </authorList>
    </citation>
    <scope>NUCLEOTIDE SEQUENCE</scope>
    <source>
        <strain evidence="8">IB182493</strain>
    </source>
</reference>
<dbReference type="GO" id="GO:0008784">
    <property type="term" value="F:alanine racemase activity"/>
    <property type="evidence" value="ECO:0007669"/>
    <property type="project" value="UniProtKB-UniRule"/>
</dbReference>
<dbReference type="Proteomes" id="UP000632125">
    <property type="component" value="Unassembled WGS sequence"/>
</dbReference>
<dbReference type="PANTHER" id="PTHR30511">
    <property type="entry name" value="ALANINE RACEMASE"/>
    <property type="match status" value="1"/>
</dbReference>
<feature type="domain" description="Alanine racemase C-terminal" evidence="7">
    <location>
        <begin position="242"/>
        <end position="367"/>
    </location>
</feature>
<protein>
    <recommendedName>
        <fullName evidence="4">Alanine racemase</fullName>
        <ecNumber evidence="4">5.1.1.1</ecNumber>
    </recommendedName>
</protein>
<dbReference type="Pfam" id="PF00842">
    <property type="entry name" value="Ala_racemase_C"/>
    <property type="match status" value="1"/>
</dbReference>
<evidence type="ECO:0000256" key="1">
    <source>
        <dbReference type="ARBA" id="ARBA00001933"/>
    </source>
</evidence>
<dbReference type="InterPro" id="IPR011079">
    <property type="entry name" value="Ala_racemase_C"/>
</dbReference>
<comment type="similarity">
    <text evidence="4">Belongs to the alanine racemase family.</text>
</comment>
<dbReference type="InterPro" id="IPR009006">
    <property type="entry name" value="Ala_racemase/Decarboxylase_C"/>
</dbReference>
<evidence type="ECO:0000256" key="3">
    <source>
        <dbReference type="ARBA" id="ARBA00023235"/>
    </source>
</evidence>
<dbReference type="InterPro" id="IPR000821">
    <property type="entry name" value="Ala_racemase"/>
</dbReference>
<dbReference type="PANTHER" id="PTHR30511:SF0">
    <property type="entry name" value="ALANINE RACEMASE, CATABOLIC-RELATED"/>
    <property type="match status" value="1"/>
</dbReference>
<dbReference type="Gene3D" id="3.20.20.10">
    <property type="entry name" value="Alanine racemase"/>
    <property type="match status" value="1"/>
</dbReference>
<dbReference type="NCBIfam" id="TIGR00492">
    <property type="entry name" value="alr"/>
    <property type="match status" value="1"/>
</dbReference>
<evidence type="ECO:0000259" key="7">
    <source>
        <dbReference type="SMART" id="SM01005"/>
    </source>
</evidence>
<evidence type="ECO:0000256" key="5">
    <source>
        <dbReference type="PIRSR" id="PIRSR600821-50"/>
    </source>
</evidence>
<organism evidence="8 9">
    <name type="scientific">Paenibacillus arenilitoris</name>
    <dbReference type="NCBI Taxonomy" id="2772299"/>
    <lineage>
        <taxon>Bacteria</taxon>
        <taxon>Bacillati</taxon>
        <taxon>Bacillota</taxon>
        <taxon>Bacilli</taxon>
        <taxon>Bacillales</taxon>
        <taxon>Paenibacillaceae</taxon>
        <taxon>Paenibacillus</taxon>
    </lineage>
</organism>
<gene>
    <name evidence="8" type="primary">alr</name>
    <name evidence="8" type="ORF">IDH41_14155</name>
</gene>
<dbReference type="GO" id="GO:0030170">
    <property type="term" value="F:pyridoxal phosphate binding"/>
    <property type="evidence" value="ECO:0007669"/>
    <property type="project" value="UniProtKB-UniRule"/>
</dbReference>
<dbReference type="FunFam" id="3.20.20.10:FF:000002">
    <property type="entry name" value="Alanine racemase"/>
    <property type="match status" value="1"/>
</dbReference>
<dbReference type="Pfam" id="PF01168">
    <property type="entry name" value="Ala_racemase_N"/>
    <property type="match status" value="1"/>
</dbReference>
<comment type="cofactor">
    <cofactor evidence="1 4 5">
        <name>pyridoxal 5'-phosphate</name>
        <dbReference type="ChEBI" id="CHEBI:597326"/>
    </cofactor>
</comment>
<feature type="modified residue" description="N6-(pyridoxal phosphate)lysine" evidence="4 5">
    <location>
        <position position="36"/>
    </location>
</feature>
<keyword evidence="2 4" id="KW-0663">Pyridoxal phosphate</keyword>
<comment type="pathway">
    <text evidence="4">Amino-acid biosynthesis; D-alanine biosynthesis; D-alanine from L-alanine: step 1/1.</text>
</comment>
<evidence type="ECO:0000256" key="2">
    <source>
        <dbReference type="ARBA" id="ARBA00022898"/>
    </source>
</evidence>
<keyword evidence="3 4" id="KW-0413">Isomerase</keyword>
<dbReference type="GO" id="GO:0005829">
    <property type="term" value="C:cytosol"/>
    <property type="evidence" value="ECO:0007669"/>
    <property type="project" value="TreeGrafter"/>
</dbReference>
<dbReference type="PRINTS" id="PR00992">
    <property type="entry name" value="ALARACEMASE"/>
</dbReference>
<feature type="active site" description="Proton acceptor; specific for L-alanine" evidence="4">
    <location>
        <position position="263"/>
    </location>
</feature>
<evidence type="ECO:0000313" key="9">
    <source>
        <dbReference type="Proteomes" id="UP000632125"/>
    </source>
</evidence>
<evidence type="ECO:0000256" key="4">
    <source>
        <dbReference type="HAMAP-Rule" id="MF_01201"/>
    </source>
</evidence>
<dbReference type="EC" id="5.1.1.1" evidence="4"/>
<dbReference type="HAMAP" id="MF_01201">
    <property type="entry name" value="Ala_racemase"/>
    <property type="match status" value="1"/>
</dbReference>
<name>A0A927CKG3_9BACL</name>
<feature type="binding site" evidence="4 6">
    <location>
        <position position="310"/>
    </location>
    <ligand>
        <name>substrate</name>
    </ligand>
</feature>
<dbReference type="InterPro" id="IPR001608">
    <property type="entry name" value="Ala_racemase_N"/>
</dbReference>